<evidence type="ECO:0000313" key="2">
    <source>
        <dbReference type="Proteomes" id="UP001204953"/>
    </source>
</evidence>
<dbReference type="Proteomes" id="UP001204953">
    <property type="component" value="Unassembled WGS sequence"/>
</dbReference>
<evidence type="ECO:0000313" key="1">
    <source>
        <dbReference type="EMBL" id="MCP2727432.1"/>
    </source>
</evidence>
<gene>
    <name evidence="1" type="ORF">NJ959_02960</name>
</gene>
<reference evidence="1" key="1">
    <citation type="submission" date="2022-06" db="EMBL/GenBank/DDBJ databases">
        <title>New cyanobacteria of genus Symplocastrum in benthos of Lake Baikal.</title>
        <authorList>
            <person name="Sorokovikova E."/>
            <person name="Tikhonova I."/>
            <person name="Krasnopeev A."/>
            <person name="Evseev P."/>
            <person name="Gladkikh A."/>
            <person name="Belykh O."/>
        </authorList>
    </citation>
    <scope>NUCLEOTIDE SEQUENCE</scope>
    <source>
        <strain evidence="1">BBK-W-15</strain>
    </source>
</reference>
<name>A0AAE3GRX3_9CYAN</name>
<keyword evidence="2" id="KW-1185">Reference proteome</keyword>
<dbReference type="AlphaFoldDB" id="A0AAE3GRX3"/>
<dbReference type="EMBL" id="JAMZMM010000014">
    <property type="protein sequence ID" value="MCP2727432.1"/>
    <property type="molecule type" value="Genomic_DNA"/>
</dbReference>
<proteinExistence type="predicted"/>
<protein>
    <submittedName>
        <fullName evidence="1">Uncharacterized protein</fullName>
    </submittedName>
</protein>
<sequence length="45" mass="5045">MDIGLVRCQVYYLKTLELKRSDFLSQGACVTGSISHKASARRSRV</sequence>
<comment type="caution">
    <text evidence="1">The sequence shown here is derived from an EMBL/GenBank/DDBJ whole genome shotgun (WGS) entry which is preliminary data.</text>
</comment>
<organism evidence="1 2">
    <name type="scientific">Limnofasciculus baicalensis BBK-W-15</name>
    <dbReference type="NCBI Taxonomy" id="2699891"/>
    <lineage>
        <taxon>Bacteria</taxon>
        <taxon>Bacillati</taxon>
        <taxon>Cyanobacteriota</taxon>
        <taxon>Cyanophyceae</taxon>
        <taxon>Coleofasciculales</taxon>
        <taxon>Coleofasciculaceae</taxon>
        <taxon>Limnofasciculus</taxon>
        <taxon>Limnofasciculus baicalensis</taxon>
    </lineage>
</organism>
<accession>A0AAE3GRX3</accession>